<reference evidence="4" key="1">
    <citation type="journal article" date="2005" name="Nature">
        <title>The map-based sequence of the rice genome.</title>
        <authorList>
            <consortium name="International rice genome sequencing project (IRGSP)"/>
            <person name="Matsumoto T."/>
            <person name="Wu J."/>
            <person name="Kanamori H."/>
            <person name="Katayose Y."/>
            <person name="Fujisawa M."/>
            <person name="Namiki N."/>
            <person name="Mizuno H."/>
            <person name="Yamamoto K."/>
            <person name="Antonio B.A."/>
            <person name="Baba T."/>
            <person name="Sakata K."/>
            <person name="Nagamura Y."/>
            <person name="Aoki H."/>
            <person name="Arikawa K."/>
            <person name="Arita K."/>
            <person name="Bito T."/>
            <person name="Chiden Y."/>
            <person name="Fujitsuka N."/>
            <person name="Fukunaka R."/>
            <person name="Hamada M."/>
            <person name="Harada C."/>
            <person name="Hayashi A."/>
            <person name="Hijishita S."/>
            <person name="Honda M."/>
            <person name="Hosokawa S."/>
            <person name="Ichikawa Y."/>
            <person name="Idonuma A."/>
            <person name="Iijima M."/>
            <person name="Ikeda M."/>
            <person name="Ikeno M."/>
            <person name="Ito K."/>
            <person name="Ito S."/>
            <person name="Ito T."/>
            <person name="Ito Y."/>
            <person name="Ito Y."/>
            <person name="Iwabuchi A."/>
            <person name="Kamiya K."/>
            <person name="Karasawa W."/>
            <person name="Kurita K."/>
            <person name="Katagiri S."/>
            <person name="Kikuta A."/>
            <person name="Kobayashi H."/>
            <person name="Kobayashi N."/>
            <person name="Machita K."/>
            <person name="Maehara T."/>
            <person name="Masukawa M."/>
            <person name="Mizubayashi T."/>
            <person name="Mukai Y."/>
            <person name="Nagasaki H."/>
            <person name="Nagata Y."/>
            <person name="Naito S."/>
            <person name="Nakashima M."/>
            <person name="Nakama Y."/>
            <person name="Nakamichi Y."/>
            <person name="Nakamura M."/>
            <person name="Meguro A."/>
            <person name="Negishi M."/>
            <person name="Ohta I."/>
            <person name="Ohta T."/>
            <person name="Okamoto M."/>
            <person name="Ono N."/>
            <person name="Saji S."/>
            <person name="Sakaguchi M."/>
            <person name="Sakai K."/>
            <person name="Shibata M."/>
            <person name="Shimokawa T."/>
            <person name="Song J."/>
            <person name="Takazaki Y."/>
            <person name="Terasawa K."/>
            <person name="Tsugane M."/>
            <person name="Tsuji K."/>
            <person name="Ueda S."/>
            <person name="Waki K."/>
            <person name="Yamagata H."/>
            <person name="Yamamoto M."/>
            <person name="Yamamoto S."/>
            <person name="Yamane H."/>
            <person name="Yoshiki S."/>
            <person name="Yoshihara R."/>
            <person name="Yukawa K."/>
            <person name="Zhong H."/>
            <person name="Yano M."/>
            <person name="Yuan Q."/>
            <person name="Ouyang S."/>
            <person name="Liu J."/>
            <person name="Jones K.M."/>
            <person name="Gansberger K."/>
            <person name="Moffat K."/>
            <person name="Hill J."/>
            <person name="Bera J."/>
            <person name="Fadrosh D."/>
            <person name="Jin S."/>
            <person name="Johri S."/>
            <person name="Kim M."/>
            <person name="Overton L."/>
            <person name="Reardon M."/>
            <person name="Tsitrin T."/>
            <person name="Vuong H."/>
            <person name="Weaver B."/>
            <person name="Ciecko A."/>
            <person name="Tallon L."/>
            <person name="Jackson J."/>
            <person name="Pai G."/>
            <person name="Aken S.V."/>
            <person name="Utterback T."/>
            <person name="Reidmuller S."/>
            <person name="Feldblyum T."/>
            <person name="Hsiao J."/>
            <person name="Zismann V."/>
            <person name="Iobst S."/>
            <person name="de Vazeille A.R."/>
            <person name="Buell C.R."/>
            <person name="Ying K."/>
            <person name="Li Y."/>
            <person name="Lu T."/>
            <person name="Huang Y."/>
            <person name="Zhao Q."/>
            <person name="Feng Q."/>
            <person name="Zhang L."/>
            <person name="Zhu J."/>
            <person name="Weng Q."/>
            <person name="Mu J."/>
            <person name="Lu Y."/>
            <person name="Fan D."/>
            <person name="Liu Y."/>
            <person name="Guan J."/>
            <person name="Zhang Y."/>
            <person name="Yu S."/>
            <person name="Liu X."/>
            <person name="Zhang Y."/>
            <person name="Hong G."/>
            <person name="Han B."/>
            <person name="Choisne N."/>
            <person name="Demange N."/>
            <person name="Orjeda G."/>
            <person name="Samain S."/>
            <person name="Cattolico L."/>
            <person name="Pelletier E."/>
            <person name="Couloux A."/>
            <person name="Segurens B."/>
            <person name="Wincker P."/>
            <person name="D'Hont A."/>
            <person name="Scarpelli C."/>
            <person name="Weissenbach J."/>
            <person name="Salanoubat M."/>
            <person name="Quetier F."/>
            <person name="Yu Y."/>
            <person name="Kim H.R."/>
            <person name="Rambo T."/>
            <person name="Currie J."/>
            <person name="Collura K."/>
            <person name="Luo M."/>
            <person name="Yang T."/>
            <person name="Ammiraju J.S.S."/>
            <person name="Engler F."/>
            <person name="Soderlund C."/>
            <person name="Wing R.A."/>
            <person name="Palmer L.E."/>
            <person name="de la Bastide M."/>
            <person name="Spiegel L."/>
            <person name="Nascimento L."/>
            <person name="Zutavern T."/>
            <person name="O'Shaughnessy A."/>
            <person name="Dike S."/>
            <person name="Dedhia N."/>
            <person name="Preston R."/>
            <person name="Balija V."/>
            <person name="McCombie W.R."/>
            <person name="Chow T."/>
            <person name="Chen H."/>
            <person name="Chung M."/>
            <person name="Chen C."/>
            <person name="Shaw J."/>
            <person name="Wu H."/>
            <person name="Hsiao K."/>
            <person name="Chao Y."/>
            <person name="Chu M."/>
            <person name="Cheng C."/>
            <person name="Hour A."/>
            <person name="Lee P."/>
            <person name="Lin S."/>
            <person name="Lin Y."/>
            <person name="Liou J."/>
            <person name="Liu S."/>
            <person name="Hsing Y."/>
            <person name="Raghuvanshi S."/>
            <person name="Mohanty A."/>
            <person name="Bharti A.K."/>
            <person name="Gaur A."/>
            <person name="Gupta V."/>
            <person name="Kumar D."/>
            <person name="Ravi V."/>
            <person name="Vij S."/>
            <person name="Kapur A."/>
            <person name="Khurana P."/>
            <person name="Khurana P."/>
            <person name="Khurana J.P."/>
            <person name="Tyagi A.K."/>
            <person name="Gaikwad K."/>
            <person name="Singh A."/>
            <person name="Dalal V."/>
            <person name="Srivastava S."/>
            <person name="Dixit A."/>
            <person name="Pal A.K."/>
            <person name="Ghazi I.A."/>
            <person name="Yadav M."/>
            <person name="Pandit A."/>
            <person name="Bhargava A."/>
            <person name="Sureshbabu K."/>
            <person name="Batra K."/>
            <person name="Sharma T.R."/>
            <person name="Mohapatra T."/>
            <person name="Singh N.K."/>
            <person name="Messing J."/>
            <person name="Nelson A.B."/>
            <person name="Fuks G."/>
            <person name="Kavchok S."/>
            <person name="Keizer G."/>
            <person name="Linton E."/>
            <person name="Llaca V."/>
            <person name="Song R."/>
            <person name="Tanyolac B."/>
            <person name="Young S."/>
            <person name="Ho-Il K."/>
            <person name="Hahn J.H."/>
            <person name="Sangsakoo G."/>
            <person name="Vanavichit A."/>
            <person name="de Mattos Luiz.A.T."/>
            <person name="Zimmer P.D."/>
            <person name="Malone G."/>
            <person name="Dellagostin O."/>
            <person name="de Oliveira A.C."/>
            <person name="Bevan M."/>
            <person name="Bancroft I."/>
            <person name="Minx P."/>
            <person name="Cordum H."/>
            <person name="Wilson R."/>
            <person name="Cheng Z."/>
            <person name="Jin W."/>
            <person name="Jiang J."/>
            <person name="Leong S.A."/>
            <person name="Iwama H."/>
            <person name="Gojobori T."/>
            <person name="Itoh T."/>
            <person name="Niimura Y."/>
            <person name="Fujii Y."/>
            <person name="Habara T."/>
            <person name="Sakai H."/>
            <person name="Sato Y."/>
            <person name="Wilson G."/>
            <person name="Kumar K."/>
            <person name="McCouch S."/>
            <person name="Juretic N."/>
            <person name="Hoen D."/>
            <person name="Wright S."/>
            <person name="Bruskiewich R."/>
            <person name="Bureau T."/>
            <person name="Miyao A."/>
            <person name="Hirochika H."/>
            <person name="Nishikawa T."/>
            <person name="Kadowaki K."/>
            <person name="Sugiura M."/>
            <person name="Burr B."/>
            <person name="Sasaki T."/>
        </authorList>
    </citation>
    <scope>NUCLEOTIDE SEQUENCE [LARGE SCALE GENOMIC DNA]</scope>
    <source>
        <strain evidence="4">cv. Nipponbare</strain>
    </source>
</reference>
<evidence type="ECO:0000256" key="1">
    <source>
        <dbReference type="SAM" id="Coils"/>
    </source>
</evidence>
<reference evidence="4" key="2">
    <citation type="journal article" date="2008" name="Nucleic Acids Res.">
        <title>The rice annotation project database (RAP-DB): 2008 update.</title>
        <authorList>
            <consortium name="The rice annotation project (RAP)"/>
        </authorList>
    </citation>
    <scope>GENOME REANNOTATION</scope>
    <source>
        <strain evidence="4">cv. Nipponbare</strain>
    </source>
</reference>
<feature type="region of interest" description="Disordered" evidence="2">
    <location>
        <begin position="1"/>
        <end position="55"/>
    </location>
</feature>
<evidence type="ECO:0000256" key="2">
    <source>
        <dbReference type="SAM" id="MobiDB-lite"/>
    </source>
</evidence>
<sequence length="462" mass="49906">MASRKPASFRTSAGGRANRVFSGELPARANPTKTVLIDADDVEPSQKRKRAKGGRAETLTAIAGVPPLRTEVGTEARARGVVQIGNAFSDDDPSHGTPTLLAERTSRSPVPTAVAGSAGEEVQSFMVGATASAEGAVAAACATFNAPLPGPHLSLLAPARGKQAAVETSGSDNSLSAPRFVSSDFETRAELIPIVQGVGHLVSPVGGLVPFTELNEFVEGCTAAKSLLVRVCTWAYFALISTTPLISSHNLFRLFVKALSAQCSVEQVVRARLDTYKARVRSLEGELSRKELEKETLTGSLKDANSEIRKLRLELEREKKDNQGLMTYYNDSERILDGLRRELALERAATKAVTDEAKTACHSLRLALTDLGAKVSDVPAEDASAQTFMEWTQQAGGKRFGLNPDELLNYYCGYCAKGFGLDPAREVLDGYNGELVAISRHWKWTNDVQAPSCEWPDWRNWL</sequence>
<proteinExistence type="predicted"/>
<organism evidence="3 4">
    <name type="scientific">Oryza sativa subsp. japonica</name>
    <name type="common">Rice</name>
    <dbReference type="NCBI Taxonomy" id="39947"/>
    <lineage>
        <taxon>Eukaryota</taxon>
        <taxon>Viridiplantae</taxon>
        <taxon>Streptophyta</taxon>
        <taxon>Embryophyta</taxon>
        <taxon>Tracheophyta</taxon>
        <taxon>Spermatophyta</taxon>
        <taxon>Magnoliopsida</taxon>
        <taxon>Liliopsida</taxon>
        <taxon>Poales</taxon>
        <taxon>Poaceae</taxon>
        <taxon>BOP clade</taxon>
        <taxon>Oryzoideae</taxon>
        <taxon>Oryzeae</taxon>
        <taxon>Oryzinae</taxon>
        <taxon>Oryza</taxon>
        <taxon>Oryza sativa</taxon>
    </lineage>
</organism>
<accession>Q7G3X5</accession>
<keyword evidence="1" id="KW-0175">Coiled coil</keyword>
<evidence type="ECO:0000313" key="3">
    <source>
        <dbReference type="EMBL" id="AAN04948.1"/>
    </source>
</evidence>
<dbReference type="AlphaFoldDB" id="Q7G3X5"/>
<feature type="coiled-coil region" evidence="1">
    <location>
        <begin position="273"/>
        <end position="321"/>
    </location>
</feature>
<dbReference type="Proteomes" id="UP000000763">
    <property type="component" value="Chromosome 10"/>
</dbReference>
<feature type="region of interest" description="Disordered" evidence="2">
    <location>
        <begin position="86"/>
        <end position="116"/>
    </location>
</feature>
<name>Q7G3X5_ORYSJ</name>
<evidence type="ECO:0000313" key="4">
    <source>
        <dbReference type="Proteomes" id="UP000000763"/>
    </source>
</evidence>
<protein>
    <submittedName>
        <fullName evidence="3">Uncharacterized protein</fullName>
    </submittedName>
</protein>
<dbReference type="EMBL" id="AC131968">
    <property type="protein sequence ID" value="AAN04948.1"/>
    <property type="molecule type" value="Genomic_DNA"/>
</dbReference>
<gene>
    <name evidence="3" type="primary">OSJNAa0053D03.13</name>
</gene>